<feature type="transmembrane region" description="Helical" evidence="7">
    <location>
        <begin position="84"/>
        <end position="105"/>
    </location>
</feature>
<dbReference type="InterPro" id="IPR051907">
    <property type="entry name" value="DoxX-like_oxidoreductase"/>
</dbReference>
<keyword evidence="6 7" id="KW-0472">Membrane</keyword>
<evidence type="ECO:0000256" key="4">
    <source>
        <dbReference type="ARBA" id="ARBA00022692"/>
    </source>
</evidence>
<evidence type="ECO:0000256" key="1">
    <source>
        <dbReference type="ARBA" id="ARBA00004651"/>
    </source>
</evidence>
<gene>
    <name evidence="8" type="ORF">GCM10007890_57220</name>
</gene>
<dbReference type="PANTHER" id="PTHR33452">
    <property type="entry name" value="OXIDOREDUCTASE CATD-RELATED"/>
    <property type="match status" value="1"/>
</dbReference>
<comment type="caution">
    <text evidence="8">The sequence shown here is derived from an EMBL/GenBank/DDBJ whole genome shotgun (WGS) entry which is preliminary data.</text>
</comment>
<evidence type="ECO:0000313" key="8">
    <source>
        <dbReference type="EMBL" id="GLS73707.1"/>
    </source>
</evidence>
<evidence type="ECO:0000256" key="6">
    <source>
        <dbReference type="ARBA" id="ARBA00023136"/>
    </source>
</evidence>
<feature type="transmembrane region" description="Helical" evidence="7">
    <location>
        <begin position="117"/>
        <end position="136"/>
    </location>
</feature>
<evidence type="ECO:0000256" key="5">
    <source>
        <dbReference type="ARBA" id="ARBA00022989"/>
    </source>
</evidence>
<evidence type="ECO:0000256" key="7">
    <source>
        <dbReference type="SAM" id="Phobius"/>
    </source>
</evidence>
<keyword evidence="9" id="KW-1185">Reference proteome</keyword>
<comment type="subcellular location">
    <subcellularLocation>
        <location evidence="1">Cell membrane</location>
        <topology evidence="1">Multi-pass membrane protein</topology>
    </subcellularLocation>
</comment>
<dbReference type="InterPro" id="IPR032808">
    <property type="entry name" value="DoxX"/>
</dbReference>
<feature type="transmembrane region" description="Helical" evidence="7">
    <location>
        <begin position="26"/>
        <end position="48"/>
    </location>
</feature>
<keyword evidence="3" id="KW-1003">Cell membrane</keyword>
<proteinExistence type="inferred from homology"/>
<sequence length="143" mass="14268">MASSISPLPLVAGAMPATLLPVTGRVLMSALFLVSGVGKLAAPAATLAIIRAAGLPLPEVSFAAAALVEVGGGLLLIAGYRARIVALVLAAFAVATALTFHSALADQNQMFHFLKNLAVAGGLLQVAAFGAGPLSLDARQGRV</sequence>
<reference evidence="9" key="1">
    <citation type="journal article" date="2019" name="Int. J. Syst. Evol. Microbiol.">
        <title>The Global Catalogue of Microorganisms (GCM) 10K type strain sequencing project: providing services to taxonomists for standard genome sequencing and annotation.</title>
        <authorList>
            <consortium name="The Broad Institute Genomics Platform"/>
            <consortium name="The Broad Institute Genome Sequencing Center for Infectious Disease"/>
            <person name="Wu L."/>
            <person name="Ma J."/>
        </authorList>
    </citation>
    <scope>NUCLEOTIDE SEQUENCE [LARGE SCALE GENOMIC DNA]</scope>
    <source>
        <strain evidence="9">NBRC 103632</strain>
    </source>
</reference>
<evidence type="ECO:0000256" key="2">
    <source>
        <dbReference type="ARBA" id="ARBA00006679"/>
    </source>
</evidence>
<keyword evidence="5 7" id="KW-1133">Transmembrane helix</keyword>
<dbReference type="PANTHER" id="PTHR33452:SF1">
    <property type="entry name" value="INNER MEMBRANE PROTEIN YPHA-RELATED"/>
    <property type="match status" value="1"/>
</dbReference>
<dbReference type="RefSeq" id="WP_238199746.1">
    <property type="nucleotide sequence ID" value="NZ_BPQZ01000046.1"/>
</dbReference>
<organism evidence="8 9">
    <name type="scientific">Methylobacterium tardum</name>
    <dbReference type="NCBI Taxonomy" id="374432"/>
    <lineage>
        <taxon>Bacteria</taxon>
        <taxon>Pseudomonadati</taxon>
        <taxon>Pseudomonadota</taxon>
        <taxon>Alphaproteobacteria</taxon>
        <taxon>Hyphomicrobiales</taxon>
        <taxon>Methylobacteriaceae</taxon>
        <taxon>Methylobacterium</taxon>
    </lineage>
</organism>
<name>A0AA37WVZ7_9HYPH</name>
<accession>A0AA37WVZ7</accession>
<comment type="similarity">
    <text evidence="2">Belongs to the DoxX family.</text>
</comment>
<evidence type="ECO:0000313" key="9">
    <source>
        <dbReference type="Proteomes" id="UP001157440"/>
    </source>
</evidence>
<dbReference type="AlphaFoldDB" id="A0AA37WVZ7"/>
<dbReference type="Proteomes" id="UP001157440">
    <property type="component" value="Unassembled WGS sequence"/>
</dbReference>
<keyword evidence="4 7" id="KW-0812">Transmembrane</keyword>
<dbReference type="GO" id="GO:0005886">
    <property type="term" value="C:plasma membrane"/>
    <property type="evidence" value="ECO:0007669"/>
    <property type="project" value="UniProtKB-SubCell"/>
</dbReference>
<dbReference type="EMBL" id="BSPL01000029">
    <property type="protein sequence ID" value="GLS73707.1"/>
    <property type="molecule type" value="Genomic_DNA"/>
</dbReference>
<feature type="transmembrane region" description="Helical" evidence="7">
    <location>
        <begin position="60"/>
        <end position="78"/>
    </location>
</feature>
<dbReference type="Pfam" id="PF07681">
    <property type="entry name" value="DoxX"/>
    <property type="match status" value="1"/>
</dbReference>
<evidence type="ECO:0000256" key="3">
    <source>
        <dbReference type="ARBA" id="ARBA00022475"/>
    </source>
</evidence>
<protein>
    <submittedName>
        <fullName evidence="8">LysR family transcriptional regulator</fullName>
    </submittedName>
</protein>